<evidence type="ECO:0000259" key="4">
    <source>
        <dbReference type="PROSITE" id="PS01124"/>
    </source>
</evidence>
<dbReference type="InterPro" id="IPR018060">
    <property type="entry name" value="HTH_AraC"/>
</dbReference>
<dbReference type="InterPro" id="IPR029442">
    <property type="entry name" value="GyrI-like"/>
</dbReference>
<dbReference type="Gene3D" id="3.20.80.10">
    <property type="entry name" value="Regulatory factor, effector binding domain"/>
    <property type="match status" value="1"/>
</dbReference>
<evidence type="ECO:0000256" key="1">
    <source>
        <dbReference type="ARBA" id="ARBA00023015"/>
    </source>
</evidence>
<dbReference type="SMART" id="SM00871">
    <property type="entry name" value="AraC_E_bind"/>
    <property type="match status" value="1"/>
</dbReference>
<feature type="domain" description="HTH araC/xylS-type" evidence="4">
    <location>
        <begin position="10"/>
        <end position="108"/>
    </location>
</feature>
<dbReference type="InterPro" id="IPR010499">
    <property type="entry name" value="AraC_E-bd"/>
</dbReference>
<dbReference type="PROSITE" id="PS01124">
    <property type="entry name" value="HTH_ARAC_FAMILY_2"/>
    <property type="match status" value="1"/>
</dbReference>
<dbReference type="STRING" id="638301.HMPREF0444_1165"/>
<dbReference type="AlphaFoldDB" id="C8NGX0"/>
<dbReference type="GO" id="GO:0043565">
    <property type="term" value="F:sequence-specific DNA binding"/>
    <property type="evidence" value="ECO:0007669"/>
    <property type="project" value="InterPro"/>
</dbReference>
<dbReference type="SMART" id="SM00342">
    <property type="entry name" value="HTH_ARAC"/>
    <property type="match status" value="1"/>
</dbReference>
<dbReference type="EMBL" id="ACKZ01000020">
    <property type="protein sequence ID" value="EEW36947.1"/>
    <property type="molecule type" value="Genomic_DNA"/>
</dbReference>
<evidence type="ECO:0000256" key="3">
    <source>
        <dbReference type="ARBA" id="ARBA00023163"/>
    </source>
</evidence>
<comment type="caution">
    <text evidence="5">The sequence shown here is derived from an EMBL/GenBank/DDBJ whole genome shotgun (WGS) entry which is preliminary data.</text>
</comment>
<dbReference type="Gene3D" id="1.10.10.60">
    <property type="entry name" value="Homeodomain-like"/>
    <property type="match status" value="2"/>
</dbReference>
<organism evidence="5 6">
    <name type="scientific">Granulicatella adiacens ATCC 49175</name>
    <dbReference type="NCBI Taxonomy" id="638301"/>
    <lineage>
        <taxon>Bacteria</taxon>
        <taxon>Bacillati</taxon>
        <taxon>Bacillota</taxon>
        <taxon>Bacilli</taxon>
        <taxon>Lactobacillales</taxon>
        <taxon>Carnobacteriaceae</taxon>
        <taxon>Granulicatella</taxon>
    </lineage>
</organism>
<keyword evidence="1" id="KW-0805">Transcription regulation</keyword>
<keyword evidence="2" id="KW-0238">DNA-binding</keyword>
<dbReference type="eggNOG" id="COG2207">
    <property type="taxonomic scope" value="Bacteria"/>
</dbReference>
<dbReference type="PANTHER" id="PTHR47504:SF5">
    <property type="entry name" value="RIGHT ORIGIN-BINDING PROTEIN"/>
    <property type="match status" value="1"/>
</dbReference>
<dbReference type="Proteomes" id="UP000005926">
    <property type="component" value="Unassembled WGS sequence"/>
</dbReference>
<keyword evidence="3" id="KW-0804">Transcription</keyword>
<proteinExistence type="predicted"/>
<dbReference type="SUPFAM" id="SSF55136">
    <property type="entry name" value="Probable bacterial effector-binding domain"/>
    <property type="match status" value="1"/>
</dbReference>
<dbReference type="HOGENOM" id="CLU_000445_81_1_9"/>
<dbReference type="GO" id="GO:0003700">
    <property type="term" value="F:DNA-binding transcription factor activity"/>
    <property type="evidence" value="ECO:0007669"/>
    <property type="project" value="InterPro"/>
</dbReference>
<evidence type="ECO:0000256" key="2">
    <source>
        <dbReference type="ARBA" id="ARBA00023125"/>
    </source>
</evidence>
<protein>
    <submittedName>
        <fullName evidence="5">Transcriptional regulator, effector binding domain protein</fullName>
    </submittedName>
</protein>
<reference evidence="5 6" key="1">
    <citation type="submission" date="2009-08" db="EMBL/GenBank/DDBJ databases">
        <authorList>
            <person name="Muzny D."/>
            <person name="Qin X."/>
            <person name="Deng J."/>
            <person name="Jiang H."/>
            <person name="Liu Y."/>
            <person name="Qu J."/>
            <person name="Song X.-Z."/>
            <person name="Zhang L."/>
            <person name="Thornton R."/>
            <person name="Coyle M."/>
            <person name="Francisco L."/>
            <person name="Jackson L."/>
            <person name="Javaid M."/>
            <person name="Korchina V."/>
            <person name="Kovar C."/>
            <person name="Mata R."/>
            <person name="Mathew T."/>
            <person name="Ngo R."/>
            <person name="Nguyen L."/>
            <person name="Nguyen N."/>
            <person name="Okwuonu G."/>
            <person name="Ongeri F."/>
            <person name="Pham C."/>
            <person name="Simmons D."/>
            <person name="Wilczek-Boney K."/>
            <person name="Hale W."/>
            <person name="Jakkamsetti A."/>
            <person name="Pham P."/>
            <person name="Ruth R."/>
            <person name="San Lucas F."/>
            <person name="Warren J."/>
            <person name="Zhang J."/>
            <person name="Zhao Z."/>
            <person name="Zhou C."/>
            <person name="Zhu D."/>
            <person name="Lee S."/>
            <person name="Bess C."/>
            <person name="Blankenburg K."/>
            <person name="Forbes L."/>
            <person name="Fu Q."/>
            <person name="Gubbala S."/>
            <person name="Hirani K."/>
            <person name="Jayaseelan J.C."/>
            <person name="Lara F."/>
            <person name="Munidasa M."/>
            <person name="Palculict T."/>
            <person name="Patil S."/>
            <person name="Pu L.-L."/>
            <person name="Saada N."/>
            <person name="Tang L."/>
            <person name="Weissenberger G."/>
            <person name="Zhu Y."/>
            <person name="Hemphill L."/>
            <person name="Shang Y."/>
            <person name="Youmans B."/>
            <person name="Ayvaz T."/>
            <person name="Ross M."/>
            <person name="Santibanez J."/>
            <person name="Aqrawi P."/>
            <person name="Gross S."/>
            <person name="Joshi V."/>
            <person name="Fowler G."/>
            <person name="Nazareth L."/>
            <person name="Reid J."/>
            <person name="Worley K."/>
            <person name="Petrosino J."/>
            <person name="Highlander S."/>
            <person name="Gibbs R."/>
        </authorList>
    </citation>
    <scope>NUCLEOTIDE SEQUENCE [LARGE SCALE GENOMIC DNA]</scope>
    <source>
        <strain evidence="5 6">ATCC 49175</strain>
    </source>
</reference>
<dbReference type="Pfam" id="PF06445">
    <property type="entry name" value="GyrI-like"/>
    <property type="match status" value="1"/>
</dbReference>
<dbReference type="PANTHER" id="PTHR47504">
    <property type="entry name" value="RIGHT ORIGIN-BINDING PROTEIN"/>
    <property type="match status" value="1"/>
</dbReference>
<accession>C8NGX0</accession>
<dbReference type="InterPro" id="IPR050959">
    <property type="entry name" value="MarA-like"/>
</dbReference>
<dbReference type="eggNOG" id="COG3708">
    <property type="taxonomic scope" value="Bacteria"/>
</dbReference>
<gene>
    <name evidence="5" type="ORF">HMPREF0444_1165</name>
</gene>
<name>C8NGX0_9LACT</name>
<dbReference type="SUPFAM" id="SSF46689">
    <property type="entry name" value="Homeodomain-like"/>
    <property type="match status" value="1"/>
</dbReference>
<dbReference type="InterPro" id="IPR018062">
    <property type="entry name" value="HTH_AraC-typ_CS"/>
</dbReference>
<keyword evidence="6" id="KW-1185">Reference proteome</keyword>
<dbReference type="InterPro" id="IPR011256">
    <property type="entry name" value="Reg_factor_effector_dom_sf"/>
</dbReference>
<dbReference type="InterPro" id="IPR009057">
    <property type="entry name" value="Homeodomain-like_sf"/>
</dbReference>
<sequence>MKMNMMHSFNRTIDYLETVLEEDIDEKRILTLSGYSYPMFSRLFSILTQTTLSDYLRSRRLTEAAIVLRDSNEKIIDIAFRFGYETSDSFGAAFKNFHGFSPSEVRHGKPFKIVSRLQLALSVKGGRSMNIKIENKKAFTVAGLNKQNINSSLCPSVWGEFYSRYSHEQLAKIGTGESVGMCHDVQDPSEINYLAGYVITDSKKAEELGLDIIEVPEAEYAIIELTGPVPECIHQGWKYAMEVFMPEHGYMHSGAPDFEYYYEGDMASPDYKMELWIPIVRA</sequence>
<evidence type="ECO:0000313" key="6">
    <source>
        <dbReference type="Proteomes" id="UP000005926"/>
    </source>
</evidence>
<dbReference type="Pfam" id="PF12833">
    <property type="entry name" value="HTH_18"/>
    <property type="match status" value="1"/>
</dbReference>
<dbReference type="PROSITE" id="PS00041">
    <property type="entry name" value="HTH_ARAC_FAMILY_1"/>
    <property type="match status" value="1"/>
</dbReference>
<evidence type="ECO:0000313" key="5">
    <source>
        <dbReference type="EMBL" id="EEW36947.1"/>
    </source>
</evidence>